<feature type="region of interest" description="Disordered" evidence="5">
    <location>
        <begin position="1"/>
        <end position="73"/>
    </location>
</feature>
<keyword evidence="3" id="KW-0862">Zinc</keyword>
<feature type="compositionally biased region" description="Basic and acidic residues" evidence="5">
    <location>
        <begin position="1"/>
        <end position="42"/>
    </location>
</feature>
<dbReference type="GO" id="GO:0008270">
    <property type="term" value="F:zinc ion binding"/>
    <property type="evidence" value="ECO:0007669"/>
    <property type="project" value="UniProtKB-UniRule"/>
</dbReference>
<keyword evidence="7" id="KW-1185">Reference proteome</keyword>
<evidence type="ECO:0000313" key="7">
    <source>
        <dbReference type="Proteomes" id="UP000694867"/>
    </source>
</evidence>
<dbReference type="PANTHER" id="PTHR13093">
    <property type="entry name" value="ZINC FINGER HIT DOMAIN CONTAINING PROTEIN 1"/>
    <property type="match status" value="1"/>
</dbReference>
<dbReference type="GO" id="GO:0005634">
    <property type="term" value="C:nucleus"/>
    <property type="evidence" value="ECO:0007669"/>
    <property type="project" value="UniProtKB-ARBA"/>
</dbReference>
<dbReference type="InterPro" id="IPR039723">
    <property type="entry name" value="Vps71/ZNHIT1"/>
</dbReference>
<dbReference type="AlphaFoldDB" id="A0AAJ6VZU3"/>
<accession>A0AAJ6VZU3</accession>
<dbReference type="Pfam" id="PF04438">
    <property type="entry name" value="zf-HIT"/>
    <property type="match status" value="1"/>
</dbReference>
<dbReference type="Proteomes" id="UP000694867">
    <property type="component" value="Unplaced"/>
</dbReference>
<keyword evidence="1" id="KW-0479">Metal-binding</keyword>
<evidence type="ECO:0000256" key="2">
    <source>
        <dbReference type="ARBA" id="ARBA00022771"/>
    </source>
</evidence>
<reference evidence="8" key="1">
    <citation type="submission" date="2025-08" db="UniProtKB">
        <authorList>
            <consortium name="RefSeq"/>
        </authorList>
    </citation>
    <scope>IDENTIFICATION</scope>
</reference>
<evidence type="ECO:0000256" key="5">
    <source>
        <dbReference type="SAM" id="MobiDB-lite"/>
    </source>
</evidence>
<evidence type="ECO:0000259" key="6">
    <source>
        <dbReference type="PROSITE" id="PS51083"/>
    </source>
</evidence>
<evidence type="ECO:0000313" key="8">
    <source>
        <dbReference type="RefSeq" id="XP_003746855.1"/>
    </source>
</evidence>
<keyword evidence="2 4" id="KW-0863">Zinc-finger</keyword>
<evidence type="ECO:0000256" key="3">
    <source>
        <dbReference type="ARBA" id="ARBA00022833"/>
    </source>
</evidence>
<dbReference type="GO" id="GO:0006338">
    <property type="term" value="P:chromatin remodeling"/>
    <property type="evidence" value="ECO:0007669"/>
    <property type="project" value="InterPro"/>
</dbReference>
<dbReference type="CDD" id="cd21437">
    <property type="entry name" value="zf-HIT_ZNHIT1_like"/>
    <property type="match status" value="1"/>
</dbReference>
<gene>
    <name evidence="8" type="primary">LOC100902750</name>
</gene>
<dbReference type="PROSITE" id="PS51083">
    <property type="entry name" value="ZF_HIT"/>
    <property type="match status" value="1"/>
</dbReference>
<feature type="domain" description="HIT-type" evidence="6">
    <location>
        <begin position="117"/>
        <end position="149"/>
    </location>
</feature>
<protein>
    <submittedName>
        <fullName evidence="8">Zinc finger HIT domain-containing protein 1</fullName>
    </submittedName>
</protein>
<evidence type="ECO:0000256" key="1">
    <source>
        <dbReference type="ARBA" id="ARBA00022723"/>
    </source>
</evidence>
<dbReference type="RefSeq" id="XP_003746855.1">
    <property type="nucleotide sequence ID" value="XM_003746807.2"/>
</dbReference>
<dbReference type="GeneID" id="100902750"/>
<dbReference type="KEGG" id="goe:100902750"/>
<sequence length="154" mass="17713">MEQSTKKEKRGDRVVLDEAQRNRRSRKALDALEQDNYHEDPHANLIMNKKAPKFEDSLNTERKDRPGKRKSARDFKQVRFKKSLAALLEEDRALGTESPNYMTAAAPASKFPKRYFCAVCGMYGIYTCVSCGARYCAKNCLDVHQETRCLKWTA</sequence>
<organism evidence="7 8">
    <name type="scientific">Galendromus occidentalis</name>
    <name type="common">western predatory mite</name>
    <dbReference type="NCBI Taxonomy" id="34638"/>
    <lineage>
        <taxon>Eukaryota</taxon>
        <taxon>Metazoa</taxon>
        <taxon>Ecdysozoa</taxon>
        <taxon>Arthropoda</taxon>
        <taxon>Chelicerata</taxon>
        <taxon>Arachnida</taxon>
        <taxon>Acari</taxon>
        <taxon>Parasitiformes</taxon>
        <taxon>Mesostigmata</taxon>
        <taxon>Gamasina</taxon>
        <taxon>Phytoseioidea</taxon>
        <taxon>Phytoseiidae</taxon>
        <taxon>Typhlodrominae</taxon>
        <taxon>Galendromus</taxon>
    </lineage>
</organism>
<proteinExistence type="predicted"/>
<name>A0AAJ6VZU3_9ACAR</name>
<dbReference type="InterPro" id="IPR007529">
    <property type="entry name" value="Znf_HIT"/>
</dbReference>
<dbReference type="SUPFAM" id="SSF144232">
    <property type="entry name" value="HIT/MYND zinc finger-like"/>
    <property type="match status" value="1"/>
</dbReference>
<evidence type="ECO:0000256" key="4">
    <source>
        <dbReference type="PROSITE-ProRule" id="PRU00453"/>
    </source>
</evidence>
<feature type="compositionally biased region" description="Basic and acidic residues" evidence="5">
    <location>
        <begin position="52"/>
        <end position="64"/>
    </location>
</feature>